<feature type="transmembrane region" description="Helical" evidence="1">
    <location>
        <begin position="115"/>
        <end position="132"/>
    </location>
</feature>
<dbReference type="GeneID" id="97041602"/>
<protein>
    <submittedName>
        <fullName evidence="2">Uncharacterized protein</fullName>
    </submittedName>
</protein>
<keyword evidence="1" id="KW-1133">Transmembrane helix</keyword>
<gene>
    <name evidence="2" type="ORF">LMG24238_02974</name>
</gene>
<proteinExistence type="predicted"/>
<reference evidence="2 3" key="1">
    <citation type="submission" date="2020-04" db="EMBL/GenBank/DDBJ databases">
        <authorList>
            <person name="De Canck E."/>
        </authorList>
    </citation>
    <scope>NUCLEOTIDE SEQUENCE [LARGE SCALE GENOMIC DNA]</scope>
    <source>
        <strain evidence="2 3">LMG 24238</strain>
    </source>
</reference>
<keyword evidence="1" id="KW-0472">Membrane</keyword>
<keyword evidence="1" id="KW-0812">Transmembrane</keyword>
<dbReference type="AlphaFoldDB" id="A0A6J5B1T5"/>
<dbReference type="Proteomes" id="UP000494255">
    <property type="component" value="Unassembled WGS sequence"/>
</dbReference>
<evidence type="ECO:0000313" key="2">
    <source>
        <dbReference type="EMBL" id="CAB3688201.1"/>
    </source>
</evidence>
<organism evidence="2 3">
    <name type="scientific">Paraburkholderia sediminicola</name>
    <dbReference type="NCBI Taxonomy" id="458836"/>
    <lineage>
        <taxon>Bacteria</taxon>
        <taxon>Pseudomonadati</taxon>
        <taxon>Pseudomonadota</taxon>
        <taxon>Betaproteobacteria</taxon>
        <taxon>Burkholderiales</taxon>
        <taxon>Burkholderiaceae</taxon>
        <taxon>Paraburkholderia</taxon>
    </lineage>
</organism>
<sequence length="169" mass="18424">MKTKTKKPFRGIEAADVGSNIFHFPASEAATQARNRLARQTAVRERLTTLACTNDAAAPVAIAMATVLPDGTVEFSATGIERDFAAPTADALDRLSTILRFHAVKPRRQNRFQQGLATLVPLVSIAFMFATYINEIPWLDSVLMLAGQLSVNWLLSRPRPRAAKQSSSG</sequence>
<evidence type="ECO:0000313" key="3">
    <source>
        <dbReference type="Proteomes" id="UP000494255"/>
    </source>
</evidence>
<keyword evidence="3" id="KW-1185">Reference proteome</keyword>
<dbReference type="RefSeq" id="WP_175051100.1">
    <property type="nucleotide sequence ID" value="NZ_CADIKC010000003.1"/>
</dbReference>
<dbReference type="EMBL" id="CADIKC010000003">
    <property type="protein sequence ID" value="CAB3688201.1"/>
    <property type="molecule type" value="Genomic_DNA"/>
</dbReference>
<accession>A0A6J5B1T5</accession>
<name>A0A6J5B1T5_9BURK</name>
<evidence type="ECO:0000256" key="1">
    <source>
        <dbReference type="SAM" id="Phobius"/>
    </source>
</evidence>